<feature type="coiled-coil region" evidence="5">
    <location>
        <begin position="336"/>
        <end position="396"/>
    </location>
</feature>
<dbReference type="Pfam" id="PF23569">
    <property type="entry name" value="NBD_SMAX1"/>
    <property type="match status" value="1"/>
</dbReference>
<keyword evidence="3" id="KW-0067">ATP-binding</keyword>
<dbReference type="AlphaFoldDB" id="A0AAV1D420"/>
<dbReference type="Gene3D" id="3.40.50.300">
    <property type="entry name" value="P-loop containing nucleotide triphosphate hydrolases"/>
    <property type="match status" value="1"/>
</dbReference>
<dbReference type="PANTHER" id="PTHR11638:SF155">
    <property type="entry name" value="CHAPERONE PROTEIN CLPC1, CHLOROPLASTIC-LIKE"/>
    <property type="match status" value="1"/>
</dbReference>
<evidence type="ECO:0000313" key="7">
    <source>
        <dbReference type="EMBL" id="CAI9102502.1"/>
    </source>
</evidence>
<dbReference type="InterPro" id="IPR001943">
    <property type="entry name" value="UVR_dom"/>
</dbReference>
<dbReference type="InterPro" id="IPR041546">
    <property type="entry name" value="ClpA/ClpB_AAA_lid"/>
</dbReference>
<dbReference type="InterPro" id="IPR050130">
    <property type="entry name" value="ClpA_ClpB"/>
</dbReference>
<dbReference type="PROSITE" id="PS50151">
    <property type="entry name" value="UVR"/>
    <property type="match status" value="1"/>
</dbReference>
<keyword evidence="2" id="KW-0547">Nucleotide-binding</keyword>
<evidence type="ECO:0000256" key="5">
    <source>
        <dbReference type="SAM" id="Coils"/>
    </source>
</evidence>
<dbReference type="CDD" id="cd00009">
    <property type="entry name" value="AAA"/>
    <property type="match status" value="1"/>
</dbReference>
<sequence length="412" mass="45892">MEKALVQSTNFLPLATTLNGSQSKRIYDGRIRRSTITMVRISPAAAPLKLNLKSFPGRSPAIGLRGLVLRCGGSADGEVLNENKQAAEGKETDCVNLLEEFGTDFTELAKQGKLGPVIGRQELIARVIRTLCRESKNNPLLIGENGVGKTAIVEGIAQRIADGDVPERIQGKKIIKLDVLLLVAREETREERLKKLIEEVKQSNDIILFIQGAESILGNNYNIVGDTDAASILKPALSHGELQCIGAVTLEGYRIYLEDDLELNSLFQTVKVPEPSVDETVEILMGLRRRYETHHSVRYTYESLVAAAKFSHKCFSDRYLPDKAINLMDDAGARVRFHLTRRLAQVQEELKVLEIELGSITAEKIKCVQNQDFEKAVELRDREMDLKAQISELNRKGICVTEVDVRDTLLLD</sequence>
<dbReference type="PANTHER" id="PTHR11638">
    <property type="entry name" value="ATP-DEPENDENT CLP PROTEASE"/>
    <property type="match status" value="1"/>
</dbReference>
<gene>
    <name evidence="7" type="ORF">OLC1_LOCUS11843</name>
</gene>
<proteinExistence type="predicted"/>
<dbReference type="InterPro" id="IPR003593">
    <property type="entry name" value="AAA+_ATPase"/>
</dbReference>
<dbReference type="GO" id="GO:0034605">
    <property type="term" value="P:cellular response to heat"/>
    <property type="evidence" value="ECO:0007669"/>
    <property type="project" value="TreeGrafter"/>
</dbReference>
<dbReference type="GO" id="GO:0005524">
    <property type="term" value="F:ATP binding"/>
    <property type="evidence" value="ECO:0007669"/>
    <property type="project" value="UniProtKB-KW"/>
</dbReference>
<dbReference type="SMART" id="SM00382">
    <property type="entry name" value="AAA"/>
    <property type="match status" value="1"/>
</dbReference>
<dbReference type="Proteomes" id="UP001161247">
    <property type="component" value="Chromosome 4"/>
</dbReference>
<dbReference type="SUPFAM" id="SSF52540">
    <property type="entry name" value="P-loop containing nucleoside triphosphate hydrolases"/>
    <property type="match status" value="1"/>
</dbReference>
<reference evidence="7" key="1">
    <citation type="submission" date="2023-03" db="EMBL/GenBank/DDBJ databases">
        <authorList>
            <person name="Julca I."/>
        </authorList>
    </citation>
    <scope>NUCLEOTIDE SEQUENCE</scope>
</reference>
<dbReference type="GO" id="GO:0005737">
    <property type="term" value="C:cytoplasm"/>
    <property type="evidence" value="ECO:0007669"/>
    <property type="project" value="TreeGrafter"/>
</dbReference>
<dbReference type="InterPro" id="IPR018368">
    <property type="entry name" value="ClpA/B_CS1"/>
</dbReference>
<dbReference type="GO" id="GO:0016887">
    <property type="term" value="F:ATP hydrolysis activity"/>
    <property type="evidence" value="ECO:0007669"/>
    <property type="project" value="InterPro"/>
</dbReference>
<keyword evidence="1" id="KW-0677">Repeat</keyword>
<organism evidence="7 8">
    <name type="scientific">Oldenlandia corymbosa var. corymbosa</name>
    <dbReference type="NCBI Taxonomy" id="529605"/>
    <lineage>
        <taxon>Eukaryota</taxon>
        <taxon>Viridiplantae</taxon>
        <taxon>Streptophyta</taxon>
        <taxon>Embryophyta</taxon>
        <taxon>Tracheophyta</taxon>
        <taxon>Spermatophyta</taxon>
        <taxon>Magnoliopsida</taxon>
        <taxon>eudicotyledons</taxon>
        <taxon>Gunneridae</taxon>
        <taxon>Pentapetalae</taxon>
        <taxon>asterids</taxon>
        <taxon>lamiids</taxon>
        <taxon>Gentianales</taxon>
        <taxon>Rubiaceae</taxon>
        <taxon>Rubioideae</taxon>
        <taxon>Spermacoceae</taxon>
        <taxon>Hedyotis-Oldenlandia complex</taxon>
        <taxon>Oldenlandia</taxon>
    </lineage>
</organism>
<evidence type="ECO:0000256" key="4">
    <source>
        <dbReference type="ARBA" id="ARBA00023186"/>
    </source>
</evidence>
<dbReference type="InterPro" id="IPR027417">
    <property type="entry name" value="P-loop_NTPase"/>
</dbReference>
<feature type="domain" description="UVR" evidence="6">
    <location>
        <begin position="354"/>
        <end position="389"/>
    </location>
</feature>
<evidence type="ECO:0000313" key="8">
    <source>
        <dbReference type="Proteomes" id="UP001161247"/>
    </source>
</evidence>
<dbReference type="Gene3D" id="1.10.8.60">
    <property type="match status" value="1"/>
</dbReference>
<dbReference type="Gene3D" id="4.10.860.10">
    <property type="entry name" value="UVR domain"/>
    <property type="match status" value="1"/>
</dbReference>
<evidence type="ECO:0000256" key="1">
    <source>
        <dbReference type="ARBA" id="ARBA00022737"/>
    </source>
</evidence>
<dbReference type="PROSITE" id="PS00870">
    <property type="entry name" value="CLPAB_1"/>
    <property type="match status" value="1"/>
</dbReference>
<evidence type="ECO:0000256" key="3">
    <source>
        <dbReference type="ARBA" id="ARBA00022840"/>
    </source>
</evidence>
<protein>
    <submittedName>
        <fullName evidence="7">OLC1v1000784C2</fullName>
    </submittedName>
</protein>
<dbReference type="InterPro" id="IPR058680">
    <property type="entry name" value="NBD_SMAX1-like"/>
</dbReference>
<accession>A0AAV1D420</accession>
<evidence type="ECO:0000259" key="6">
    <source>
        <dbReference type="PROSITE" id="PS50151"/>
    </source>
</evidence>
<keyword evidence="8" id="KW-1185">Reference proteome</keyword>
<evidence type="ECO:0000256" key="2">
    <source>
        <dbReference type="ARBA" id="ARBA00022741"/>
    </source>
</evidence>
<name>A0AAV1D420_OLDCO</name>
<dbReference type="EMBL" id="OX459121">
    <property type="protein sequence ID" value="CAI9102502.1"/>
    <property type="molecule type" value="Genomic_DNA"/>
</dbReference>
<keyword evidence="4" id="KW-0143">Chaperone</keyword>
<keyword evidence="5" id="KW-0175">Coiled coil</keyword>
<dbReference type="Pfam" id="PF17871">
    <property type="entry name" value="AAA_lid_9"/>
    <property type="match status" value="1"/>
</dbReference>